<evidence type="ECO:0000256" key="1">
    <source>
        <dbReference type="SAM" id="Coils"/>
    </source>
</evidence>
<dbReference type="AlphaFoldDB" id="A0A6P3X7S2"/>
<dbReference type="KEGG" id="dqu:106744050"/>
<evidence type="ECO:0000313" key="2">
    <source>
        <dbReference type="Proteomes" id="UP000515204"/>
    </source>
</evidence>
<dbReference type="Proteomes" id="UP000515204">
    <property type="component" value="Unplaced"/>
</dbReference>
<evidence type="ECO:0000313" key="3">
    <source>
        <dbReference type="RefSeq" id="XP_014473929.1"/>
    </source>
</evidence>
<accession>A0A6P3X7S2</accession>
<keyword evidence="1" id="KW-0175">Coiled coil</keyword>
<proteinExistence type="predicted"/>
<feature type="coiled-coil region" evidence="1">
    <location>
        <begin position="6"/>
        <end position="33"/>
    </location>
</feature>
<name>A0A6P3X7S2_DINQU</name>
<organism evidence="2 3">
    <name type="scientific">Dinoponera quadriceps</name>
    <name type="common">South American ant</name>
    <dbReference type="NCBI Taxonomy" id="609295"/>
    <lineage>
        <taxon>Eukaryota</taxon>
        <taxon>Metazoa</taxon>
        <taxon>Ecdysozoa</taxon>
        <taxon>Arthropoda</taxon>
        <taxon>Hexapoda</taxon>
        <taxon>Insecta</taxon>
        <taxon>Pterygota</taxon>
        <taxon>Neoptera</taxon>
        <taxon>Endopterygota</taxon>
        <taxon>Hymenoptera</taxon>
        <taxon>Apocrita</taxon>
        <taxon>Aculeata</taxon>
        <taxon>Formicoidea</taxon>
        <taxon>Formicidae</taxon>
        <taxon>Ponerinae</taxon>
        <taxon>Ponerini</taxon>
        <taxon>Dinoponera</taxon>
    </lineage>
</organism>
<sequence length="281" mass="33279">MENEDIEELRELKERLVQQAIQLRDKLKNQESNGRQSLINLDITSFSDDEKYKPSESRLNMYEAKLCEISSQMTGILFKDVNKKWLHDDTYLYTAKVETKAVSFNLELTVNVKDSDDFKIENLMCYFINIEDCYMLEISPWFEKITRTKKFSLLMSALSDYNDYSIFRSKILHSLESQKYARVEQYTKESGGVLIYICPPVDPKKSYLIFHWSMKFLDLTWHIEHFFIVKSTDIGIEFSEENRLLLKKFCKIGLTKNDLVNLWDDLCTSIETYHARSTEYT</sequence>
<dbReference type="RefSeq" id="XP_014473929.1">
    <property type="nucleotide sequence ID" value="XM_014618443.1"/>
</dbReference>
<dbReference type="OrthoDB" id="7675350at2759"/>
<gene>
    <name evidence="3" type="primary">LOC106744050</name>
</gene>
<keyword evidence="2" id="KW-1185">Reference proteome</keyword>
<dbReference type="GeneID" id="106744050"/>
<reference evidence="3" key="1">
    <citation type="submission" date="2025-08" db="UniProtKB">
        <authorList>
            <consortium name="RefSeq"/>
        </authorList>
    </citation>
    <scope>IDENTIFICATION</scope>
</reference>
<protein>
    <submittedName>
        <fullName evidence="3">Uncharacterized protein LOC106744050</fullName>
    </submittedName>
</protein>